<evidence type="ECO:0000256" key="4">
    <source>
        <dbReference type="ARBA" id="ARBA00023002"/>
    </source>
</evidence>
<dbReference type="PRINTS" id="PR00385">
    <property type="entry name" value="P450"/>
</dbReference>
<evidence type="ECO:0000256" key="2">
    <source>
        <dbReference type="ARBA" id="ARBA00022617"/>
    </source>
</evidence>
<organism evidence="9 10">
    <name type="scientific">Allocatelliglobosispora scoriae</name>
    <dbReference type="NCBI Taxonomy" id="643052"/>
    <lineage>
        <taxon>Bacteria</taxon>
        <taxon>Bacillati</taxon>
        <taxon>Actinomycetota</taxon>
        <taxon>Actinomycetes</taxon>
        <taxon>Micromonosporales</taxon>
        <taxon>Micromonosporaceae</taxon>
        <taxon>Allocatelliglobosispora</taxon>
    </lineage>
</organism>
<dbReference type="GO" id="GO:0005506">
    <property type="term" value="F:iron ion binding"/>
    <property type="evidence" value="ECO:0007669"/>
    <property type="project" value="InterPro"/>
</dbReference>
<proteinExistence type="inferred from homology"/>
<dbReference type="FunFam" id="1.10.630.10:FF:000018">
    <property type="entry name" value="Cytochrome P450 monooxygenase"/>
    <property type="match status" value="1"/>
</dbReference>
<dbReference type="Gene3D" id="1.10.630.10">
    <property type="entry name" value="Cytochrome P450"/>
    <property type="match status" value="1"/>
</dbReference>
<reference evidence="9 10" key="1">
    <citation type="submission" date="2020-08" db="EMBL/GenBank/DDBJ databases">
        <title>Sequencing the genomes of 1000 actinobacteria strains.</title>
        <authorList>
            <person name="Klenk H.-P."/>
        </authorList>
    </citation>
    <scope>NUCLEOTIDE SEQUENCE [LARGE SCALE GENOMIC DNA]</scope>
    <source>
        <strain evidence="9 10">DSM 45362</strain>
    </source>
</reference>
<dbReference type="SUPFAM" id="SSF48264">
    <property type="entry name" value="Cytochrome P450"/>
    <property type="match status" value="1"/>
</dbReference>
<dbReference type="Pfam" id="PF00067">
    <property type="entry name" value="p450"/>
    <property type="match status" value="1"/>
</dbReference>
<dbReference type="CDD" id="cd11030">
    <property type="entry name" value="CYP105-like"/>
    <property type="match status" value="1"/>
</dbReference>
<evidence type="ECO:0000256" key="6">
    <source>
        <dbReference type="ARBA" id="ARBA00023033"/>
    </source>
</evidence>
<keyword evidence="6 7" id="KW-0503">Monooxygenase</keyword>
<dbReference type="PROSITE" id="PS00086">
    <property type="entry name" value="CYTOCHROME_P450"/>
    <property type="match status" value="1"/>
</dbReference>
<dbReference type="PANTHER" id="PTHR46696:SF1">
    <property type="entry name" value="CYTOCHROME P450 YJIB-RELATED"/>
    <property type="match status" value="1"/>
</dbReference>
<protein>
    <submittedName>
        <fullName evidence="9">Cytochrome P450</fullName>
    </submittedName>
</protein>
<comment type="caution">
    <text evidence="9">The sequence shown here is derived from an EMBL/GenBank/DDBJ whole genome shotgun (WGS) entry which is preliminary data.</text>
</comment>
<evidence type="ECO:0000256" key="5">
    <source>
        <dbReference type="ARBA" id="ARBA00023004"/>
    </source>
</evidence>
<feature type="region of interest" description="Disordered" evidence="8">
    <location>
        <begin position="1"/>
        <end position="20"/>
    </location>
</feature>
<keyword evidence="2 7" id="KW-0349">Heme</keyword>
<dbReference type="InterPro" id="IPR002397">
    <property type="entry name" value="Cyt_P450_B"/>
</dbReference>
<dbReference type="GO" id="GO:0016705">
    <property type="term" value="F:oxidoreductase activity, acting on paired donors, with incorporation or reduction of molecular oxygen"/>
    <property type="evidence" value="ECO:0007669"/>
    <property type="project" value="InterPro"/>
</dbReference>
<evidence type="ECO:0000313" key="9">
    <source>
        <dbReference type="EMBL" id="MBB5873346.1"/>
    </source>
</evidence>
<dbReference type="InterPro" id="IPR036396">
    <property type="entry name" value="Cyt_P450_sf"/>
</dbReference>
<keyword evidence="5 7" id="KW-0408">Iron</keyword>
<dbReference type="PANTHER" id="PTHR46696">
    <property type="entry name" value="P450, PUTATIVE (EUROFUNG)-RELATED"/>
    <property type="match status" value="1"/>
</dbReference>
<dbReference type="InterPro" id="IPR017972">
    <property type="entry name" value="Cyt_P450_CS"/>
</dbReference>
<gene>
    <name evidence="9" type="ORF">F4553_006780</name>
</gene>
<dbReference type="EMBL" id="JACHMN010000003">
    <property type="protein sequence ID" value="MBB5873346.1"/>
    <property type="molecule type" value="Genomic_DNA"/>
</dbReference>
<dbReference type="GO" id="GO:0020037">
    <property type="term" value="F:heme binding"/>
    <property type="evidence" value="ECO:0007669"/>
    <property type="project" value="InterPro"/>
</dbReference>
<evidence type="ECO:0000256" key="1">
    <source>
        <dbReference type="ARBA" id="ARBA00010617"/>
    </source>
</evidence>
<dbReference type="GO" id="GO:0004497">
    <property type="term" value="F:monooxygenase activity"/>
    <property type="evidence" value="ECO:0007669"/>
    <property type="project" value="UniProtKB-KW"/>
</dbReference>
<dbReference type="GO" id="GO:0017000">
    <property type="term" value="P:antibiotic biosynthetic process"/>
    <property type="evidence" value="ECO:0007669"/>
    <property type="project" value="UniProtKB-ARBA"/>
</dbReference>
<evidence type="ECO:0000313" key="10">
    <source>
        <dbReference type="Proteomes" id="UP000587527"/>
    </source>
</evidence>
<name>A0A841C0G2_9ACTN</name>
<keyword evidence="10" id="KW-1185">Reference proteome</keyword>
<dbReference type="AlphaFoldDB" id="A0A841C0G2"/>
<dbReference type="InterPro" id="IPR001128">
    <property type="entry name" value="Cyt_P450"/>
</dbReference>
<keyword evidence="3 7" id="KW-0479">Metal-binding</keyword>
<evidence type="ECO:0000256" key="3">
    <source>
        <dbReference type="ARBA" id="ARBA00022723"/>
    </source>
</evidence>
<dbReference type="PRINTS" id="PR00359">
    <property type="entry name" value="BP450"/>
</dbReference>
<sequence>MSDTLAPTHRFPFVQPNGDPLVPVPSPGSERVARITLPTGREAWLVSHHDDVRQLLRSPDFSSDFSHPLFPLLREAPLLDESRRAGFFIGMDAPDHTMFRRFLTPEFMIKAMRRLEPLIRETVVESIESMRAAGSPADLVEWFALPVPSMIICHLLGVPYSDHAFFQQRSRTLLNRKSSMPELRAAGDELRGYLADLVAVKQRDGGTDDLLGRLAVERVATGEITAQELVGISVLLLVAGHETTANMIGLGTLVLLRHPDQLAQLRERPELIDGAVEELLRYLTIVRTGLPRLAVADTEIGGQVIRAGEGAIALLSAANRDPEAFARPDEFDLHRAAHSHMAFGFGVHQCIGQPLARSELRIAFAELTTRLPGLALAGDQTDLVFRDSTVFGVERLPVTW</sequence>
<evidence type="ECO:0000256" key="7">
    <source>
        <dbReference type="RuleBase" id="RU000461"/>
    </source>
</evidence>
<comment type="similarity">
    <text evidence="1 7">Belongs to the cytochrome P450 family.</text>
</comment>
<keyword evidence="4 7" id="KW-0560">Oxidoreductase</keyword>
<evidence type="ECO:0000256" key="8">
    <source>
        <dbReference type="SAM" id="MobiDB-lite"/>
    </source>
</evidence>
<dbReference type="RefSeq" id="WP_184844422.1">
    <property type="nucleotide sequence ID" value="NZ_JACHMN010000003.1"/>
</dbReference>
<accession>A0A841C0G2</accession>
<dbReference type="Proteomes" id="UP000587527">
    <property type="component" value="Unassembled WGS sequence"/>
</dbReference>